<organism evidence="2 3">
    <name type="scientific">Actinomadura rugatobispora</name>
    <dbReference type="NCBI Taxonomy" id="1994"/>
    <lineage>
        <taxon>Bacteria</taxon>
        <taxon>Bacillati</taxon>
        <taxon>Actinomycetota</taxon>
        <taxon>Actinomycetes</taxon>
        <taxon>Streptosporangiales</taxon>
        <taxon>Thermomonosporaceae</taxon>
        <taxon>Actinomadura</taxon>
    </lineage>
</organism>
<dbReference type="PANTHER" id="PTHR35010">
    <property type="entry name" value="BLL4672 PROTEIN-RELATED"/>
    <property type="match status" value="1"/>
</dbReference>
<comment type="caution">
    <text evidence="2">The sequence shown here is derived from an EMBL/GenBank/DDBJ whole genome shotgun (WGS) entry which is preliminary data.</text>
</comment>
<dbReference type="PANTHER" id="PTHR35010:SF2">
    <property type="entry name" value="BLL4672 PROTEIN"/>
    <property type="match status" value="1"/>
</dbReference>
<gene>
    <name evidence="2" type="ORF">ACFPZN_34380</name>
</gene>
<name>A0ABW1A9U9_9ACTN</name>
<reference evidence="3" key="1">
    <citation type="journal article" date="2019" name="Int. J. Syst. Evol. Microbiol.">
        <title>The Global Catalogue of Microorganisms (GCM) 10K type strain sequencing project: providing services to taxonomists for standard genome sequencing and annotation.</title>
        <authorList>
            <consortium name="The Broad Institute Genomics Platform"/>
            <consortium name="The Broad Institute Genome Sequencing Center for Infectious Disease"/>
            <person name="Wu L."/>
            <person name="Ma J."/>
        </authorList>
    </citation>
    <scope>NUCLEOTIDE SEQUENCE [LARGE SCALE GENOMIC DNA]</scope>
    <source>
        <strain evidence="3">KCTC 42087</strain>
    </source>
</reference>
<proteinExistence type="predicted"/>
<evidence type="ECO:0000313" key="3">
    <source>
        <dbReference type="Proteomes" id="UP001596074"/>
    </source>
</evidence>
<feature type="domain" description="MmyB-like transcription regulator ligand binding" evidence="1">
    <location>
        <begin position="14"/>
        <end position="114"/>
    </location>
</feature>
<dbReference type="RefSeq" id="WP_378286492.1">
    <property type="nucleotide sequence ID" value="NZ_JBHSON010000058.1"/>
</dbReference>
<sequence length="124" mass="13670">MRTGRRRLPVAGGTDWDLAAREAIAVLRLNAARHPRDPALAALLDAGGSAEFRRIWDAHEVDVGRSGRRRYRHPVAGEIELHSERFDSRDEPGQVLFTYSVVPGSASDAGLRRLTDADTAGRRT</sequence>
<dbReference type="Proteomes" id="UP001596074">
    <property type="component" value="Unassembled WGS sequence"/>
</dbReference>
<evidence type="ECO:0000259" key="1">
    <source>
        <dbReference type="Pfam" id="PF17765"/>
    </source>
</evidence>
<keyword evidence="3" id="KW-1185">Reference proteome</keyword>
<accession>A0ABW1A9U9</accession>
<dbReference type="Gene3D" id="3.30.450.180">
    <property type="match status" value="1"/>
</dbReference>
<dbReference type="Pfam" id="PF17765">
    <property type="entry name" value="MLTR_LBD"/>
    <property type="match status" value="1"/>
</dbReference>
<dbReference type="EMBL" id="JBHSON010000058">
    <property type="protein sequence ID" value="MFC5750734.1"/>
    <property type="molecule type" value="Genomic_DNA"/>
</dbReference>
<protein>
    <recommendedName>
        <fullName evidence="1">MmyB-like transcription regulator ligand binding domain-containing protein</fullName>
    </recommendedName>
</protein>
<evidence type="ECO:0000313" key="2">
    <source>
        <dbReference type="EMBL" id="MFC5750734.1"/>
    </source>
</evidence>
<dbReference type="InterPro" id="IPR041413">
    <property type="entry name" value="MLTR_LBD"/>
</dbReference>